<dbReference type="NCBIfam" id="TIGR01557">
    <property type="entry name" value="myb_SHAQKYF"/>
    <property type="match status" value="1"/>
</dbReference>
<keyword evidence="2" id="KW-0805">Transcription regulation</keyword>
<dbReference type="PANTHER" id="PTHR43367:SF1">
    <property type="entry name" value="TWO-COMPONENT RESPONSE REGULATOR-LIKE APRR6-RELATED"/>
    <property type="match status" value="1"/>
</dbReference>
<accession>A0A8T2BK84</accession>
<gene>
    <name evidence="7" type="ORF">ISN45_Aa02g015780</name>
</gene>
<evidence type="ECO:0000313" key="8">
    <source>
        <dbReference type="Proteomes" id="UP000694240"/>
    </source>
</evidence>
<dbReference type="GO" id="GO:0000160">
    <property type="term" value="P:phosphorelay signal transduction system"/>
    <property type="evidence" value="ECO:0007669"/>
    <property type="project" value="InterPro"/>
</dbReference>
<evidence type="ECO:0000256" key="2">
    <source>
        <dbReference type="ARBA" id="ARBA00023015"/>
    </source>
</evidence>
<proteinExistence type="predicted"/>
<dbReference type="Proteomes" id="UP000694240">
    <property type="component" value="Chromosome 7"/>
</dbReference>
<dbReference type="InterPro" id="IPR006447">
    <property type="entry name" value="Myb_dom_plants"/>
</dbReference>
<dbReference type="InterPro" id="IPR001789">
    <property type="entry name" value="Sig_transdc_resp-reg_receiver"/>
</dbReference>
<dbReference type="EMBL" id="JAEFBK010000007">
    <property type="protein sequence ID" value="KAG7586263.1"/>
    <property type="molecule type" value="Genomic_DNA"/>
</dbReference>
<dbReference type="PANTHER" id="PTHR43367">
    <property type="match status" value="1"/>
</dbReference>
<reference evidence="7 8" key="1">
    <citation type="submission" date="2020-12" db="EMBL/GenBank/DDBJ databases">
        <title>Concerted genomic and epigenomic changes stabilize Arabidopsis allopolyploids.</title>
        <authorList>
            <person name="Chen Z."/>
        </authorList>
    </citation>
    <scope>NUCLEOTIDE SEQUENCE [LARGE SCALE GENOMIC DNA]</scope>
    <source>
        <strain evidence="7">Allo738</strain>
        <tissue evidence="7">Leaf</tissue>
    </source>
</reference>
<evidence type="ECO:0000313" key="7">
    <source>
        <dbReference type="EMBL" id="KAG7586263.1"/>
    </source>
</evidence>
<keyword evidence="8" id="KW-1185">Reference proteome</keyword>
<name>A0A8T2BK84_9BRAS</name>
<protein>
    <submittedName>
        <fullName evidence="7">Myb domain containing protein</fullName>
    </submittedName>
</protein>
<comment type="caution">
    <text evidence="5">Lacks conserved residue(s) required for the propagation of feature annotation.</text>
</comment>
<dbReference type="GO" id="GO:0005634">
    <property type="term" value="C:nucleus"/>
    <property type="evidence" value="ECO:0007669"/>
    <property type="project" value="UniProtKB-SubCell"/>
</dbReference>
<dbReference type="GO" id="GO:0003677">
    <property type="term" value="F:DNA binding"/>
    <property type="evidence" value="ECO:0007669"/>
    <property type="project" value="InterPro"/>
</dbReference>
<comment type="caution">
    <text evidence="7">The sequence shown here is derived from an EMBL/GenBank/DDBJ whole genome shotgun (WGS) entry which is preliminary data.</text>
</comment>
<dbReference type="PROSITE" id="PS50110">
    <property type="entry name" value="RESPONSE_REGULATORY"/>
    <property type="match status" value="1"/>
</dbReference>
<comment type="subcellular location">
    <subcellularLocation>
        <location evidence="1">Nucleus</location>
    </subcellularLocation>
</comment>
<sequence length="667" mass="76651">MIEKQKKDIGLIIANIEMFHIDADSFLTVLLHKDIPLILINPEIKTKKPSDLLIKRACFSLDQPISENDIKNLWQHVLPKKIQESKKINITIVNQENVTDKDINQIEVFRANLKRQRTSQASLLGRQPFIDTFTISETSQKRKSRANVEWKTKPGCLIETENKRKEWKKMDSSVVRRRSLWTNKRHMKFLAAISILDFRPKSILTIMNDPNLTYRQVGSHLQKYKAQIERLSDTLPINECKSTDETFEYHSEYKYPFKTSDLLNNLIAILFKKPIAEGKKNMPKFHVGGKSDLSNYSLVGNIFNKSSTNVNYVPSTISNNPPYNILSTDNANHTSLVLTGLGSENLSILSGLPSNVRASNTCTFQMESTKISIPQYDPNPFHPPRSVLENDVNQIDLDFTSTPDSFHPLADLSTMNYTMNPFETNIDQMDWLPFIENHSHHEINMNHMDWDHSIENFILLETDVNINFPEKHTNQMDWVSSGESYVSFENVNSSKVDISQMDMGDSGGSILPQEETNTNHVGFVSSEIRYDIPPKNDMTILETNYSNLVDCVFLKDISSLETNSIQKDLLSCKTSFAPLDNIVPLEANMEEMNYVPYDESCDAPIDDLISFDNDIDEKDMPSWLEDNGFSERDNMMKSCEYHNVEIVNQRHHLKGEDNFMDYRDSMD</sequence>
<keyword evidence="3" id="KW-0804">Transcription</keyword>
<feature type="domain" description="Response regulatory" evidence="6">
    <location>
        <begin position="1"/>
        <end position="78"/>
    </location>
</feature>
<keyword evidence="4" id="KW-0539">Nucleus</keyword>
<dbReference type="AlphaFoldDB" id="A0A8T2BK84"/>
<evidence type="ECO:0000256" key="1">
    <source>
        <dbReference type="ARBA" id="ARBA00004123"/>
    </source>
</evidence>
<organism evidence="7 8">
    <name type="scientific">Arabidopsis thaliana x Arabidopsis arenosa</name>
    <dbReference type="NCBI Taxonomy" id="1240361"/>
    <lineage>
        <taxon>Eukaryota</taxon>
        <taxon>Viridiplantae</taxon>
        <taxon>Streptophyta</taxon>
        <taxon>Embryophyta</taxon>
        <taxon>Tracheophyta</taxon>
        <taxon>Spermatophyta</taxon>
        <taxon>Magnoliopsida</taxon>
        <taxon>eudicotyledons</taxon>
        <taxon>Gunneridae</taxon>
        <taxon>Pentapetalae</taxon>
        <taxon>rosids</taxon>
        <taxon>malvids</taxon>
        <taxon>Brassicales</taxon>
        <taxon>Brassicaceae</taxon>
        <taxon>Camelineae</taxon>
        <taxon>Arabidopsis</taxon>
    </lineage>
</organism>
<evidence type="ECO:0000256" key="5">
    <source>
        <dbReference type="PROSITE-ProRule" id="PRU00169"/>
    </source>
</evidence>
<evidence type="ECO:0000259" key="6">
    <source>
        <dbReference type="PROSITE" id="PS50110"/>
    </source>
</evidence>
<evidence type="ECO:0000256" key="3">
    <source>
        <dbReference type="ARBA" id="ARBA00023163"/>
    </source>
</evidence>
<evidence type="ECO:0000256" key="4">
    <source>
        <dbReference type="ARBA" id="ARBA00023242"/>
    </source>
</evidence>